<evidence type="ECO:0008006" key="3">
    <source>
        <dbReference type="Google" id="ProtNLM"/>
    </source>
</evidence>
<evidence type="ECO:0000313" key="1">
    <source>
        <dbReference type="EMBL" id="KIW97976.1"/>
    </source>
</evidence>
<gene>
    <name evidence="1" type="ORF">Z519_01560</name>
</gene>
<dbReference type="EMBL" id="KN846981">
    <property type="protein sequence ID" value="KIW97976.1"/>
    <property type="molecule type" value="Genomic_DNA"/>
</dbReference>
<dbReference type="GeneID" id="27694488"/>
<proteinExistence type="predicted"/>
<dbReference type="RefSeq" id="XP_016624645.1">
    <property type="nucleotide sequence ID" value="XM_016759317.1"/>
</dbReference>
<organism evidence="1 2">
    <name type="scientific">Cladophialophora bantiana (strain ATCC 10958 / CBS 173.52 / CDC B-1940 / NIH 8579)</name>
    <name type="common">Xylohypha bantiana</name>
    <dbReference type="NCBI Taxonomy" id="1442370"/>
    <lineage>
        <taxon>Eukaryota</taxon>
        <taxon>Fungi</taxon>
        <taxon>Dikarya</taxon>
        <taxon>Ascomycota</taxon>
        <taxon>Pezizomycotina</taxon>
        <taxon>Eurotiomycetes</taxon>
        <taxon>Chaetothyriomycetidae</taxon>
        <taxon>Chaetothyriales</taxon>
        <taxon>Herpotrichiellaceae</taxon>
        <taxon>Cladophialophora</taxon>
    </lineage>
</organism>
<reference evidence="1" key="1">
    <citation type="submission" date="2015-01" db="EMBL/GenBank/DDBJ databases">
        <title>The Genome Sequence of Cladophialophora bantiana CBS 173.52.</title>
        <authorList>
            <consortium name="The Broad Institute Genomics Platform"/>
            <person name="Cuomo C."/>
            <person name="de Hoog S."/>
            <person name="Gorbushina A."/>
            <person name="Stielow B."/>
            <person name="Teixiera M."/>
            <person name="Abouelleil A."/>
            <person name="Chapman S.B."/>
            <person name="Priest M."/>
            <person name="Young S.K."/>
            <person name="Wortman J."/>
            <person name="Nusbaum C."/>
            <person name="Birren B."/>
        </authorList>
    </citation>
    <scope>NUCLEOTIDE SEQUENCE [LARGE SCALE GENOMIC DNA]</scope>
    <source>
        <strain evidence="1">CBS 173.52</strain>
    </source>
</reference>
<protein>
    <recommendedName>
        <fullName evidence="3">NACHT-NTPase and P-loop NTPases N-terminal domain-containing protein</fullName>
    </recommendedName>
</protein>
<accession>A0A0D2F7C2</accession>
<dbReference type="AlphaFoldDB" id="A0A0D2F7C2"/>
<dbReference type="HOGENOM" id="CLU_1384014_0_0_1"/>
<dbReference type="VEuPathDB" id="FungiDB:Z519_01560"/>
<keyword evidence="2" id="KW-1185">Reference proteome</keyword>
<dbReference type="OrthoDB" id="3200163at2759"/>
<name>A0A0D2F7C2_CLAB1</name>
<evidence type="ECO:0000313" key="2">
    <source>
        <dbReference type="Proteomes" id="UP000053789"/>
    </source>
</evidence>
<dbReference type="Proteomes" id="UP000053789">
    <property type="component" value="Unassembled WGS sequence"/>
</dbReference>
<sequence>MTLKPSTPERTKVFDRRAINRKIQREMGQDYTSAVDYCLQQGITPDQVGMVEPQRFQLHVVEPTNLQEPSLIPSLCPHFQRYTAEAVLGVVAGGAGLASLAVQLLECIQKLHNLHANIRDAPIEIREILDEVDLLDNVLTSYHSLPGADFEACLAPTLVQKQALGYCFKVLEILRNIACELETTMQKFKFKAMDKLG</sequence>